<evidence type="ECO:0000256" key="1">
    <source>
        <dbReference type="ARBA" id="ARBA00004141"/>
    </source>
</evidence>
<reference evidence="7 8" key="1">
    <citation type="journal article" date="2015" name="Genome Announc.">
        <title>Draft Genome Sequence of Clostridium tyrobutyricum Strain DIVETGP, Isolated from Cow's Milk for Grana Padano Production.</title>
        <authorList>
            <person name="Soggiu A."/>
            <person name="Piras C."/>
            <person name="Gaiarsa S."/>
            <person name="Sassera D."/>
            <person name="Roncada P."/>
            <person name="Bendixen E."/>
            <person name="Brasca M."/>
            <person name="Bonizzi L."/>
        </authorList>
    </citation>
    <scope>NUCLEOTIDE SEQUENCE [LARGE SCALE GENOMIC DNA]</scope>
    <source>
        <strain evidence="7 8">DIVETGP</strain>
    </source>
</reference>
<dbReference type="OrthoDB" id="5295733at2"/>
<evidence type="ECO:0000256" key="4">
    <source>
        <dbReference type="ARBA" id="ARBA00022989"/>
    </source>
</evidence>
<evidence type="ECO:0000256" key="2">
    <source>
        <dbReference type="ARBA" id="ARBA00007511"/>
    </source>
</evidence>
<proteinExistence type="inferred from homology"/>
<keyword evidence="8" id="KW-1185">Reference proteome</keyword>
<evidence type="ECO:0000313" key="7">
    <source>
        <dbReference type="EMBL" id="CDL92690.1"/>
    </source>
</evidence>
<evidence type="ECO:0000256" key="3">
    <source>
        <dbReference type="ARBA" id="ARBA00022692"/>
    </source>
</evidence>
<organism evidence="7 8">
    <name type="scientific">Clostridium tyrobutyricum DIVETGP</name>
    <dbReference type="NCBI Taxonomy" id="1408889"/>
    <lineage>
        <taxon>Bacteria</taxon>
        <taxon>Bacillati</taxon>
        <taxon>Bacillota</taxon>
        <taxon>Clostridia</taxon>
        <taxon>Eubacteriales</taxon>
        <taxon>Clostridiaceae</taxon>
        <taxon>Clostridium</taxon>
    </lineage>
</organism>
<dbReference type="PANTHER" id="PTHR30238:SF4">
    <property type="entry name" value="SLL1022 PROTEIN"/>
    <property type="match status" value="1"/>
</dbReference>
<dbReference type="Proteomes" id="UP000019482">
    <property type="component" value="Unassembled WGS sequence"/>
</dbReference>
<comment type="subcellular location">
    <subcellularLocation>
        <location evidence="1">Membrane</location>
        <topology evidence="1">Multi-pass membrane protein</topology>
    </subcellularLocation>
</comment>
<dbReference type="InterPro" id="IPR022301">
    <property type="entry name" value="Integral_membrane_YjbE"/>
</dbReference>
<dbReference type="GO" id="GO:0016020">
    <property type="term" value="C:membrane"/>
    <property type="evidence" value="ECO:0007669"/>
    <property type="project" value="UniProtKB-SubCell"/>
</dbReference>
<keyword evidence="4 6" id="KW-1133">Transmembrane helix</keyword>
<dbReference type="PANTHER" id="PTHR30238">
    <property type="entry name" value="MEMBRANE BOUND PREDICTED REDOX MODULATOR"/>
    <property type="match status" value="1"/>
</dbReference>
<dbReference type="InterPro" id="IPR005496">
    <property type="entry name" value="Integral_membrane_TerC"/>
</dbReference>
<dbReference type="Pfam" id="PF03741">
    <property type="entry name" value="TerC"/>
    <property type="match status" value="1"/>
</dbReference>
<feature type="transmembrane region" description="Helical" evidence="6">
    <location>
        <begin position="138"/>
        <end position="155"/>
    </location>
</feature>
<accession>W6N8E2</accession>
<feature type="transmembrane region" description="Helical" evidence="6">
    <location>
        <begin position="44"/>
        <end position="66"/>
    </location>
</feature>
<evidence type="ECO:0000313" key="8">
    <source>
        <dbReference type="Proteomes" id="UP000019482"/>
    </source>
</evidence>
<dbReference type="GeneID" id="29419433"/>
<sequence>MENLMPFVIKALQITLLDIVLSGDNIGVIALATRNLPKKHAKSASLIGVIAAVVLRIIFACLVTYILMVEWLPIRLIGGIILVKITFDFIKPNKKEEDVNVHNSNKFWGAVLSIVAADATMSLDNVLAIASVAEGHDLLIIFGLILNIPIIFFGSQLVANLMKKYPIVTYIGAAVLAHTSFKMIFEDRLTHNLLSPTMVNVVSFGAAALTILYGIYVINRAKTYSFKEYKKEYQDKNSKTKIS</sequence>
<evidence type="ECO:0000256" key="6">
    <source>
        <dbReference type="SAM" id="Phobius"/>
    </source>
</evidence>
<dbReference type="AlphaFoldDB" id="W6N8E2"/>
<name>W6N8E2_CLOTY</name>
<keyword evidence="3 6" id="KW-0812">Transmembrane</keyword>
<comment type="similarity">
    <text evidence="2">Belongs to the TerC family.</text>
</comment>
<evidence type="ECO:0000256" key="5">
    <source>
        <dbReference type="ARBA" id="ARBA00023136"/>
    </source>
</evidence>
<protein>
    <recommendedName>
        <fullName evidence="9">Integral membrane protein TerC</fullName>
    </recommendedName>
</protein>
<comment type="caution">
    <text evidence="7">The sequence shown here is derived from an EMBL/GenBank/DDBJ whole genome shotgun (WGS) entry which is preliminary data.</text>
</comment>
<dbReference type="NCBIfam" id="TIGR03717">
    <property type="entry name" value="R_switched_YjbE"/>
    <property type="match status" value="1"/>
</dbReference>
<dbReference type="EMBL" id="CBXI010000044">
    <property type="protein sequence ID" value="CDL92690.1"/>
    <property type="molecule type" value="Genomic_DNA"/>
</dbReference>
<gene>
    <name evidence="7" type="ORF">CTDIVETGP_2760</name>
</gene>
<feature type="transmembrane region" description="Helical" evidence="6">
    <location>
        <begin position="167"/>
        <end position="185"/>
    </location>
</feature>
<keyword evidence="5 6" id="KW-0472">Membrane</keyword>
<evidence type="ECO:0008006" key="9">
    <source>
        <dbReference type="Google" id="ProtNLM"/>
    </source>
</evidence>
<feature type="transmembrane region" description="Helical" evidence="6">
    <location>
        <begin position="197"/>
        <end position="218"/>
    </location>
</feature>
<feature type="transmembrane region" description="Helical" evidence="6">
    <location>
        <begin position="110"/>
        <end position="132"/>
    </location>
</feature>
<dbReference type="RefSeq" id="WP_017752140.1">
    <property type="nucleotide sequence ID" value="NZ_CBXI010000044.1"/>
</dbReference>
<feature type="transmembrane region" description="Helical" evidence="6">
    <location>
        <begin position="72"/>
        <end position="90"/>
    </location>
</feature>